<accession>A0AAU9F3F2</accession>
<evidence type="ECO:0000256" key="3">
    <source>
        <dbReference type="ARBA" id="ARBA00022989"/>
    </source>
</evidence>
<organism evidence="7 8">
    <name type="scientific">Desulfoferula mesophila</name>
    <dbReference type="NCBI Taxonomy" id="3058419"/>
    <lineage>
        <taxon>Bacteria</taxon>
        <taxon>Pseudomonadati</taxon>
        <taxon>Thermodesulfobacteriota</taxon>
        <taxon>Desulfarculia</taxon>
        <taxon>Desulfarculales</taxon>
        <taxon>Desulfarculaceae</taxon>
        <taxon>Desulfoferula</taxon>
    </lineage>
</organism>
<evidence type="ECO:0000259" key="6">
    <source>
        <dbReference type="Pfam" id="PF04932"/>
    </source>
</evidence>
<feature type="transmembrane region" description="Helical" evidence="5">
    <location>
        <begin position="47"/>
        <end position="64"/>
    </location>
</feature>
<dbReference type="PANTHER" id="PTHR37422:SF13">
    <property type="entry name" value="LIPOPOLYSACCHARIDE BIOSYNTHESIS PROTEIN PA4999-RELATED"/>
    <property type="match status" value="1"/>
</dbReference>
<keyword evidence="8" id="KW-1185">Reference proteome</keyword>
<feature type="transmembrane region" description="Helical" evidence="5">
    <location>
        <begin position="70"/>
        <end position="92"/>
    </location>
</feature>
<evidence type="ECO:0000313" key="8">
    <source>
        <dbReference type="Proteomes" id="UP001366166"/>
    </source>
</evidence>
<keyword evidence="2 5" id="KW-0812">Transmembrane</keyword>
<dbReference type="Proteomes" id="UP001366166">
    <property type="component" value="Chromosome"/>
</dbReference>
<dbReference type="KEGG" id="dmp:FAK_22580"/>
<evidence type="ECO:0000256" key="1">
    <source>
        <dbReference type="ARBA" id="ARBA00004141"/>
    </source>
</evidence>
<feature type="transmembrane region" description="Helical" evidence="5">
    <location>
        <begin position="128"/>
        <end position="148"/>
    </location>
</feature>
<feature type="transmembrane region" description="Helical" evidence="5">
    <location>
        <begin position="338"/>
        <end position="357"/>
    </location>
</feature>
<evidence type="ECO:0000313" key="7">
    <source>
        <dbReference type="EMBL" id="BEQ15192.1"/>
    </source>
</evidence>
<dbReference type="AlphaFoldDB" id="A0AAU9F3F2"/>
<dbReference type="GO" id="GO:0016020">
    <property type="term" value="C:membrane"/>
    <property type="evidence" value="ECO:0007669"/>
    <property type="project" value="UniProtKB-SubCell"/>
</dbReference>
<dbReference type="Pfam" id="PF04932">
    <property type="entry name" value="Wzy_C"/>
    <property type="match status" value="1"/>
</dbReference>
<evidence type="ECO:0000256" key="2">
    <source>
        <dbReference type="ARBA" id="ARBA00022692"/>
    </source>
</evidence>
<feature type="domain" description="O-antigen ligase-related" evidence="6">
    <location>
        <begin position="201"/>
        <end position="346"/>
    </location>
</feature>
<proteinExistence type="predicted"/>
<feature type="transmembrane region" description="Helical" evidence="5">
    <location>
        <begin position="240"/>
        <end position="257"/>
    </location>
</feature>
<comment type="subcellular location">
    <subcellularLocation>
        <location evidence="1">Membrane</location>
        <topology evidence="1">Multi-pass membrane protein</topology>
    </subcellularLocation>
</comment>
<keyword evidence="3 5" id="KW-1133">Transmembrane helix</keyword>
<dbReference type="InterPro" id="IPR051533">
    <property type="entry name" value="WaaL-like"/>
</dbReference>
<keyword evidence="4 5" id="KW-0472">Membrane</keyword>
<dbReference type="EMBL" id="AP028679">
    <property type="protein sequence ID" value="BEQ15192.1"/>
    <property type="molecule type" value="Genomic_DNA"/>
</dbReference>
<protein>
    <submittedName>
        <fullName evidence="7">O-Antigen Polymerase family protein</fullName>
    </submittedName>
</protein>
<dbReference type="RefSeq" id="WP_338599266.1">
    <property type="nucleotide sequence ID" value="NZ_AP028679.1"/>
</dbReference>
<feature type="transmembrane region" description="Helical" evidence="5">
    <location>
        <begin position="168"/>
        <end position="189"/>
    </location>
</feature>
<name>A0AAU9F3F2_9BACT</name>
<feature type="transmembrane region" description="Helical" evidence="5">
    <location>
        <begin position="400"/>
        <end position="415"/>
    </location>
</feature>
<evidence type="ECO:0000256" key="5">
    <source>
        <dbReference type="SAM" id="Phobius"/>
    </source>
</evidence>
<sequence length="425" mass="47167">MSAQHQSGLLQWERPGLADAFYRMARLFALSLVFILPLESITAAREMAMVGMLLFLVLFLWARGGDRFRATVLFWPLLFYVAVTVFSLFTAVDMDYSLKELRSEVLRGLLFFYAGVHLIQEADNLKQFWGVILAGLAVMTSAGLFIFFNEGGSLFNHAVRAGSLHSGYGTLGTYLVLVWPYLLLAPLLWTGRGPRWLWAALLLATILMAYVTYNRAAWLAMLLQAAMCLVMLTSHRLRTLLLVGLAALLAVGVMFMAPGSRHGESWDRLVSNPLKTGGTAGDLLTLWAYSYKQVKKDPFRGIGLGRHSFSKAYPKFRATHQPLLWHAHNTFVDLTLQLGVQGLVAILLIMGVLLWALWPNSPPRAGQEVQAFAAATAALVAGFCLRNLFDDFFVDDTGMMFWLLTGLALGGRALLRSQDGARKII</sequence>
<reference evidence="8" key="1">
    <citation type="journal article" date="2023" name="Arch. Microbiol.">
        <title>Desulfoferula mesophilus gen. nov. sp. nov., a mesophilic sulfate-reducing bacterium isolated from a brackish lake sediment.</title>
        <authorList>
            <person name="Watanabe T."/>
            <person name="Yabe T."/>
            <person name="Tsuji J.M."/>
            <person name="Fukui M."/>
        </authorList>
    </citation>
    <scope>NUCLEOTIDE SEQUENCE [LARGE SCALE GENOMIC DNA]</scope>
    <source>
        <strain evidence="8">12FAK</strain>
    </source>
</reference>
<dbReference type="PANTHER" id="PTHR37422">
    <property type="entry name" value="TEICHURONIC ACID BIOSYNTHESIS PROTEIN TUAE"/>
    <property type="match status" value="1"/>
</dbReference>
<feature type="transmembrane region" description="Helical" evidence="5">
    <location>
        <begin position="196"/>
        <end position="211"/>
    </location>
</feature>
<dbReference type="InterPro" id="IPR007016">
    <property type="entry name" value="O-antigen_ligase-rel_domated"/>
</dbReference>
<evidence type="ECO:0000256" key="4">
    <source>
        <dbReference type="ARBA" id="ARBA00023136"/>
    </source>
</evidence>
<feature type="transmembrane region" description="Helical" evidence="5">
    <location>
        <begin position="369"/>
        <end position="388"/>
    </location>
</feature>
<gene>
    <name evidence="7" type="ORF">FAK_22580</name>
</gene>